<dbReference type="AlphaFoldDB" id="A0A175RL76"/>
<dbReference type="EMBL" id="LDQC01000064">
    <property type="protein sequence ID" value="KTR04545.1"/>
    <property type="molecule type" value="Genomic_DNA"/>
</dbReference>
<accession>A0A175RL76</accession>
<sequence>MKNIARSALVIVVAGVLVAGGATLGQFTAGEHAPAAVEAKPSMCNLRISWDTTNGAEHAVYVAPDLKDRSLVQRYGHIANQSCTDAQLTDWIDQRRKEHAAVDVCRPVLRTDDVTGYVYPIGCAVPELVVSDGPR</sequence>
<dbReference type="PATRIC" id="fig|33881.3.peg.2740"/>
<dbReference type="Proteomes" id="UP000078252">
    <property type="component" value="Unassembled WGS sequence"/>
</dbReference>
<dbReference type="OrthoDB" id="5079979at2"/>
<name>A0A175RL76_9MICO</name>
<protein>
    <submittedName>
        <fullName evidence="1">Uncharacterized protein</fullName>
    </submittedName>
</protein>
<comment type="caution">
    <text evidence="1">The sequence shown here is derived from an EMBL/GenBank/DDBJ whole genome shotgun (WGS) entry which is preliminary data.</text>
</comment>
<proteinExistence type="predicted"/>
<gene>
    <name evidence="1" type="ORF">NS184_11720</name>
</gene>
<evidence type="ECO:0000313" key="1">
    <source>
        <dbReference type="EMBL" id="KTR04545.1"/>
    </source>
</evidence>
<dbReference type="RefSeq" id="WP_058726286.1">
    <property type="nucleotide sequence ID" value="NZ_LDQC01000064.1"/>
</dbReference>
<organism evidence="1 2">
    <name type="scientific">Curtobacterium luteum</name>
    <dbReference type="NCBI Taxonomy" id="33881"/>
    <lineage>
        <taxon>Bacteria</taxon>
        <taxon>Bacillati</taxon>
        <taxon>Actinomycetota</taxon>
        <taxon>Actinomycetes</taxon>
        <taxon>Micrococcales</taxon>
        <taxon>Microbacteriaceae</taxon>
        <taxon>Curtobacterium</taxon>
    </lineage>
</organism>
<evidence type="ECO:0000313" key="2">
    <source>
        <dbReference type="Proteomes" id="UP000078252"/>
    </source>
</evidence>
<reference evidence="1 2" key="1">
    <citation type="journal article" date="2016" name="Front. Microbiol.">
        <title>Genomic Resource of Rice Seed Associated Bacteria.</title>
        <authorList>
            <person name="Midha S."/>
            <person name="Bansal K."/>
            <person name="Sharma S."/>
            <person name="Kumar N."/>
            <person name="Patil P.P."/>
            <person name="Chaudhry V."/>
            <person name="Patil P.B."/>
        </authorList>
    </citation>
    <scope>NUCLEOTIDE SEQUENCE [LARGE SCALE GENOMIC DNA]</scope>
    <source>
        <strain evidence="1 2">NS184</strain>
    </source>
</reference>